<evidence type="ECO:0000256" key="6">
    <source>
        <dbReference type="SAM" id="Phobius"/>
    </source>
</evidence>
<feature type="compositionally biased region" description="Low complexity" evidence="5">
    <location>
        <begin position="122"/>
        <end position="190"/>
    </location>
</feature>
<comment type="subcellular location">
    <subcellularLocation>
        <location evidence="1">Membrane</location>
        <topology evidence="1">Single-pass membrane protein</topology>
    </subcellularLocation>
</comment>
<feature type="transmembrane region" description="Helical" evidence="6">
    <location>
        <begin position="202"/>
        <end position="224"/>
    </location>
</feature>
<dbReference type="PANTHER" id="PTHR15549">
    <property type="entry name" value="PAIRED IMMUNOGLOBULIN-LIKE TYPE 2 RECEPTOR"/>
    <property type="match status" value="1"/>
</dbReference>
<sequence>MGRPSRGLASRAGPCILTIFFFLVVAAPTVLAFDPNFDFYPKDAQACLLDAAKASKCQGDTSAALNACLCGNGGGFVVRTAQCLGKKDKKDVAGVYDTMADACAHSSTPLKLEKDDFADAASDAVDNGNKSSSSSSSRSNTATKTSSSSTSASNTASKTPSSSSSTTTPSATSSPTASPTTLPDSSSKGSSDGKKLSTAGTIGVAAGVSIAGVAAIAGLAWFLVRRRKHSTGVDESHPMLPREKYGGGGGATTFPPREPSPTLGVGGGELPTEHKLCFIVWAAIKVPAILRVFSSQ</sequence>
<accession>A0A179IIF9</accession>
<reference evidence="8 9" key="1">
    <citation type="submission" date="2016-03" db="EMBL/GenBank/DDBJ databases">
        <title>Fine-scale spatial genetic structure of a fungal parasite of coffee scale insects.</title>
        <authorList>
            <person name="Jackson D."/>
            <person name="Zemenick K.A."/>
            <person name="Malloure B."/>
            <person name="Quandt C.A."/>
            <person name="James T.Y."/>
        </authorList>
    </citation>
    <scope>NUCLEOTIDE SEQUENCE [LARGE SCALE GENOMIC DNA]</scope>
    <source>
        <strain evidence="8 9">UM487</strain>
    </source>
</reference>
<dbReference type="GO" id="GO:0071944">
    <property type="term" value="C:cell periphery"/>
    <property type="evidence" value="ECO:0007669"/>
    <property type="project" value="UniProtKB-ARBA"/>
</dbReference>
<evidence type="ECO:0008006" key="10">
    <source>
        <dbReference type="Google" id="ProtNLM"/>
    </source>
</evidence>
<evidence type="ECO:0000313" key="9">
    <source>
        <dbReference type="Proteomes" id="UP000243081"/>
    </source>
</evidence>
<evidence type="ECO:0000256" key="7">
    <source>
        <dbReference type="SAM" id="SignalP"/>
    </source>
</evidence>
<dbReference type="AlphaFoldDB" id="A0A179IIF9"/>
<evidence type="ECO:0000256" key="2">
    <source>
        <dbReference type="ARBA" id="ARBA00022692"/>
    </source>
</evidence>
<dbReference type="GO" id="GO:0016020">
    <property type="term" value="C:membrane"/>
    <property type="evidence" value="ECO:0007669"/>
    <property type="project" value="UniProtKB-SubCell"/>
</dbReference>
<gene>
    <name evidence="8" type="ORF">LLEC1_03388</name>
</gene>
<evidence type="ECO:0000256" key="4">
    <source>
        <dbReference type="ARBA" id="ARBA00023136"/>
    </source>
</evidence>
<proteinExistence type="predicted"/>
<feature type="chain" id="PRO_5008104567" description="Extracellular membrane protein CFEM domain-containing protein" evidence="7">
    <location>
        <begin position="33"/>
        <end position="296"/>
    </location>
</feature>
<dbReference type="EMBL" id="LUKN01000876">
    <property type="protein sequence ID" value="OAR02063.1"/>
    <property type="molecule type" value="Genomic_DNA"/>
</dbReference>
<keyword evidence="4 6" id="KW-0472">Membrane</keyword>
<organism evidence="8 9">
    <name type="scientific">Cordyceps confragosa</name>
    <name type="common">Lecanicillium lecanii</name>
    <dbReference type="NCBI Taxonomy" id="2714763"/>
    <lineage>
        <taxon>Eukaryota</taxon>
        <taxon>Fungi</taxon>
        <taxon>Dikarya</taxon>
        <taxon>Ascomycota</taxon>
        <taxon>Pezizomycotina</taxon>
        <taxon>Sordariomycetes</taxon>
        <taxon>Hypocreomycetidae</taxon>
        <taxon>Hypocreales</taxon>
        <taxon>Cordycipitaceae</taxon>
        <taxon>Akanthomyces</taxon>
    </lineage>
</organism>
<dbReference type="Proteomes" id="UP000243081">
    <property type="component" value="Unassembled WGS sequence"/>
</dbReference>
<keyword evidence="9" id="KW-1185">Reference proteome</keyword>
<feature type="signal peptide" evidence="7">
    <location>
        <begin position="1"/>
        <end position="32"/>
    </location>
</feature>
<feature type="compositionally biased region" description="Basic and acidic residues" evidence="5">
    <location>
        <begin position="233"/>
        <end position="245"/>
    </location>
</feature>
<evidence type="ECO:0000256" key="5">
    <source>
        <dbReference type="SAM" id="MobiDB-lite"/>
    </source>
</evidence>
<keyword evidence="2 6" id="KW-0812">Transmembrane</keyword>
<dbReference type="OrthoDB" id="5311469at2759"/>
<feature type="region of interest" description="Disordered" evidence="5">
    <location>
        <begin position="233"/>
        <end position="266"/>
    </location>
</feature>
<evidence type="ECO:0000256" key="1">
    <source>
        <dbReference type="ARBA" id="ARBA00004167"/>
    </source>
</evidence>
<keyword evidence="7" id="KW-0732">Signal</keyword>
<protein>
    <recommendedName>
        <fullName evidence="10">Extracellular membrane protein CFEM domain-containing protein</fullName>
    </recommendedName>
</protein>
<keyword evidence="3 6" id="KW-1133">Transmembrane helix</keyword>
<dbReference type="InterPro" id="IPR051694">
    <property type="entry name" value="Immunoregulatory_rcpt-like"/>
</dbReference>
<feature type="region of interest" description="Disordered" evidence="5">
    <location>
        <begin position="122"/>
        <end position="197"/>
    </location>
</feature>
<name>A0A179IIF9_CORDF</name>
<comment type="caution">
    <text evidence="8">The sequence shown here is derived from an EMBL/GenBank/DDBJ whole genome shotgun (WGS) entry which is preliminary data.</text>
</comment>
<evidence type="ECO:0000313" key="8">
    <source>
        <dbReference type="EMBL" id="OAR02063.1"/>
    </source>
</evidence>
<evidence type="ECO:0000256" key="3">
    <source>
        <dbReference type="ARBA" id="ARBA00022989"/>
    </source>
</evidence>
<dbReference type="OMA" id="WEPPTHA"/>